<organism evidence="1 2">
    <name type="scientific">Russula earlei</name>
    <dbReference type="NCBI Taxonomy" id="71964"/>
    <lineage>
        <taxon>Eukaryota</taxon>
        <taxon>Fungi</taxon>
        <taxon>Dikarya</taxon>
        <taxon>Basidiomycota</taxon>
        <taxon>Agaricomycotina</taxon>
        <taxon>Agaricomycetes</taxon>
        <taxon>Russulales</taxon>
        <taxon>Russulaceae</taxon>
        <taxon>Russula</taxon>
    </lineage>
</organism>
<name>A0ACC0U5D3_9AGAM</name>
<comment type="caution">
    <text evidence="1">The sequence shown here is derived from an EMBL/GenBank/DDBJ whole genome shotgun (WGS) entry which is preliminary data.</text>
</comment>
<gene>
    <name evidence="1" type="ORF">F5148DRAFT_948221</name>
</gene>
<feature type="non-terminal residue" evidence="1">
    <location>
        <position position="69"/>
    </location>
</feature>
<evidence type="ECO:0000313" key="1">
    <source>
        <dbReference type="EMBL" id="KAI9464796.1"/>
    </source>
</evidence>
<proteinExistence type="predicted"/>
<protein>
    <submittedName>
        <fullName evidence="1">Uncharacterized protein</fullName>
    </submittedName>
</protein>
<feature type="non-terminal residue" evidence="1">
    <location>
        <position position="1"/>
    </location>
</feature>
<evidence type="ECO:0000313" key="2">
    <source>
        <dbReference type="Proteomes" id="UP001207468"/>
    </source>
</evidence>
<dbReference type="EMBL" id="JAGFNK010000148">
    <property type="protein sequence ID" value="KAI9464796.1"/>
    <property type="molecule type" value="Genomic_DNA"/>
</dbReference>
<keyword evidence="2" id="KW-1185">Reference proteome</keyword>
<reference evidence="1" key="1">
    <citation type="submission" date="2021-03" db="EMBL/GenBank/DDBJ databases">
        <title>Evolutionary priming and transition to the ectomycorrhizal habit in an iconic lineage of mushroom-forming fungi: is preadaptation a requirement?</title>
        <authorList>
            <consortium name="DOE Joint Genome Institute"/>
            <person name="Looney B.P."/>
            <person name="Miyauchi S."/>
            <person name="Morin E."/>
            <person name="Drula E."/>
            <person name="Courty P.E."/>
            <person name="Chicoki N."/>
            <person name="Fauchery L."/>
            <person name="Kohler A."/>
            <person name="Kuo A."/>
            <person name="LaButti K."/>
            <person name="Pangilinan J."/>
            <person name="Lipzen A."/>
            <person name="Riley R."/>
            <person name="Andreopoulos W."/>
            <person name="He G."/>
            <person name="Johnson J."/>
            <person name="Barry K.W."/>
            <person name="Grigoriev I.V."/>
            <person name="Nagy L."/>
            <person name="Hibbett D."/>
            <person name="Henrissat B."/>
            <person name="Matheny P.B."/>
            <person name="Labbe J."/>
            <person name="Martin A.F."/>
        </authorList>
    </citation>
    <scope>NUCLEOTIDE SEQUENCE</scope>
    <source>
        <strain evidence="1">BPL698</strain>
    </source>
</reference>
<accession>A0ACC0U5D3</accession>
<sequence length="69" mass="7544">KPFDASFQLPALVSAITLLDPIRSQLPVAEFSFLSACHTAEMTEGRISEALHLTVKMQFCGFRSVVGTM</sequence>
<dbReference type="Proteomes" id="UP001207468">
    <property type="component" value="Unassembled WGS sequence"/>
</dbReference>